<protein>
    <recommendedName>
        <fullName evidence="8">Sedoheptulokinase</fullName>
    </recommendedName>
</protein>
<dbReference type="GO" id="GO:0016301">
    <property type="term" value="F:kinase activity"/>
    <property type="evidence" value="ECO:0007669"/>
    <property type="project" value="UniProtKB-KW"/>
</dbReference>
<proteinExistence type="inferred from homology"/>
<dbReference type="RefSeq" id="WP_185133451.1">
    <property type="nucleotide sequence ID" value="NZ_JACJVO010000056.1"/>
</dbReference>
<evidence type="ECO:0000259" key="4">
    <source>
        <dbReference type="Pfam" id="PF00370"/>
    </source>
</evidence>
<gene>
    <name evidence="6" type="ORF">H7C18_33325</name>
</gene>
<dbReference type="Pfam" id="PF02782">
    <property type="entry name" value="FGGY_C"/>
    <property type="match status" value="1"/>
</dbReference>
<keyword evidence="2" id="KW-0808">Transferase</keyword>
<dbReference type="PANTHER" id="PTHR43095">
    <property type="entry name" value="SUGAR KINASE"/>
    <property type="match status" value="1"/>
</dbReference>
<dbReference type="InterPro" id="IPR043129">
    <property type="entry name" value="ATPase_NBD"/>
</dbReference>
<dbReference type="Pfam" id="PF00370">
    <property type="entry name" value="FGGY_N"/>
    <property type="match status" value="1"/>
</dbReference>
<evidence type="ECO:0000313" key="7">
    <source>
        <dbReference type="Proteomes" id="UP000564644"/>
    </source>
</evidence>
<comment type="caution">
    <text evidence="6">The sequence shown here is derived from an EMBL/GenBank/DDBJ whole genome shotgun (WGS) entry which is preliminary data.</text>
</comment>
<keyword evidence="7" id="KW-1185">Reference proteome</keyword>
<dbReference type="InterPro" id="IPR018484">
    <property type="entry name" value="FGGY_N"/>
</dbReference>
<sequence length="445" mass="47486">MLTVGIDIGTTSVCVLFADAAAGETVRVVSRDNDAELSGAHPWERLQDPERILEIVREQLRECSREWEAAAAVCVSCQMHGILYVDRRGSGVSPLYTWQDGRGDRRMPDGEITYAERLGAIAGRKLHSGYGLVTHFYNARNGLVPSDAASFCTIGDYVAMKLCGLSEPAIDPSNAAGFGLFSLEQLDFERKAVEAAGMDSSLLPRVVRDGGAIGRTPDGKTVVCAIGDNQASFLGAVSRPEGSLLVNVGTGSQISVYTDRCEKVAGLETRPFPGGGYLLVGAPLSGGKSYALLKRFFQETCRAFGAEAGDRDFYGRMNEMAGQALTEGIEPLAFDTRFYGSRRDPSALGGVAGLSPQTFTPGHFAAGVLAGMADELTEYFRLLPEPLRAKLESAIGAGNGMRRNPVLQRLLREWLGLPLRLAAVEEEAAFGAAKRAAAGAGLLPR</sequence>
<name>A0A7X0VYW8_9BACL</name>
<dbReference type="Gene3D" id="3.30.420.40">
    <property type="match status" value="2"/>
</dbReference>
<evidence type="ECO:0000313" key="6">
    <source>
        <dbReference type="EMBL" id="MBB6735804.1"/>
    </source>
</evidence>
<dbReference type="Proteomes" id="UP000564644">
    <property type="component" value="Unassembled WGS sequence"/>
</dbReference>
<organism evidence="6 7">
    <name type="scientific">Cohnella zeiphila</name>
    <dbReference type="NCBI Taxonomy" id="2761120"/>
    <lineage>
        <taxon>Bacteria</taxon>
        <taxon>Bacillati</taxon>
        <taxon>Bacillota</taxon>
        <taxon>Bacilli</taxon>
        <taxon>Bacillales</taxon>
        <taxon>Paenibacillaceae</taxon>
        <taxon>Cohnella</taxon>
    </lineage>
</organism>
<dbReference type="SUPFAM" id="SSF53067">
    <property type="entry name" value="Actin-like ATPase domain"/>
    <property type="match status" value="2"/>
</dbReference>
<dbReference type="GO" id="GO:0005975">
    <property type="term" value="P:carbohydrate metabolic process"/>
    <property type="evidence" value="ECO:0007669"/>
    <property type="project" value="InterPro"/>
</dbReference>
<evidence type="ECO:0000259" key="5">
    <source>
        <dbReference type="Pfam" id="PF02782"/>
    </source>
</evidence>
<feature type="domain" description="Carbohydrate kinase FGGY C-terminal" evidence="5">
    <location>
        <begin position="246"/>
        <end position="438"/>
    </location>
</feature>
<reference evidence="6 7" key="1">
    <citation type="submission" date="2020-08" db="EMBL/GenBank/DDBJ databases">
        <title>Cohnella phylogeny.</title>
        <authorList>
            <person name="Dunlap C."/>
        </authorList>
    </citation>
    <scope>NUCLEOTIDE SEQUENCE [LARGE SCALE GENOMIC DNA]</scope>
    <source>
        <strain evidence="6 7">CBP 2801</strain>
    </source>
</reference>
<accession>A0A7X0VYW8</accession>
<dbReference type="EMBL" id="JACJVO010000056">
    <property type="protein sequence ID" value="MBB6735804.1"/>
    <property type="molecule type" value="Genomic_DNA"/>
</dbReference>
<keyword evidence="3" id="KW-0418">Kinase</keyword>
<dbReference type="PANTHER" id="PTHR43095:SF5">
    <property type="entry name" value="XYLULOSE KINASE"/>
    <property type="match status" value="1"/>
</dbReference>
<dbReference type="CDD" id="cd07777">
    <property type="entry name" value="ASKHA_NBD_FGGY_SHK"/>
    <property type="match status" value="1"/>
</dbReference>
<dbReference type="AlphaFoldDB" id="A0A7X0VYW8"/>
<evidence type="ECO:0008006" key="8">
    <source>
        <dbReference type="Google" id="ProtNLM"/>
    </source>
</evidence>
<dbReference type="InterPro" id="IPR050406">
    <property type="entry name" value="FGGY_Carb_Kinase"/>
</dbReference>
<dbReference type="PIRSF" id="PIRSF000538">
    <property type="entry name" value="GlpK"/>
    <property type="match status" value="1"/>
</dbReference>
<evidence type="ECO:0000256" key="3">
    <source>
        <dbReference type="ARBA" id="ARBA00022777"/>
    </source>
</evidence>
<comment type="similarity">
    <text evidence="1">Belongs to the FGGY kinase family.</text>
</comment>
<evidence type="ECO:0000256" key="1">
    <source>
        <dbReference type="ARBA" id="ARBA00009156"/>
    </source>
</evidence>
<evidence type="ECO:0000256" key="2">
    <source>
        <dbReference type="ARBA" id="ARBA00022679"/>
    </source>
</evidence>
<dbReference type="InterPro" id="IPR018485">
    <property type="entry name" value="FGGY_C"/>
</dbReference>
<dbReference type="InterPro" id="IPR000577">
    <property type="entry name" value="Carb_kinase_FGGY"/>
</dbReference>
<feature type="domain" description="Carbohydrate kinase FGGY N-terminal" evidence="4">
    <location>
        <begin position="3"/>
        <end position="216"/>
    </location>
</feature>